<evidence type="ECO:0000256" key="5">
    <source>
        <dbReference type="ARBA" id="ARBA00023024"/>
    </source>
</evidence>
<evidence type="ECO:0000256" key="12">
    <source>
        <dbReference type="ARBA" id="ARBA00024056"/>
    </source>
</evidence>
<evidence type="ECO:0000313" key="18">
    <source>
        <dbReference type="EMBL" id="OCH94080.1"/>
    </source>
</evidence>
<comment type="cofactor">
    <cofactor evidence="1">
        <name>Co(2+)</name>
        <dbReference type="ChEBI" id="CHEBI:48828"/>
    </cofactor>
</comment>
<feature type="domain" description="NodB homology" evidence="17">
    <location>
        <begin position="148"/>
        <end position="335"/>
    </location>
</feature>
<keyword evidence="15" id="KW-1133">Transmembrane helix</keyword>
<evidence type="ECO:0000256" key="8">
    <source>
        <dbReference type="ARBA" id="ARBA00023285"/>
    </source>
</evidence>
<dbReference type="InterPro" id="IPR011330">
    <property type="entry name" value="Glyco_hydro/deAcase_b/a-brl"/>
</dbReference>
<evidence type="ECO:0000256" key="15">
    <source>
        <dbReference type="SAM" id="Phobius"/>
    </source>
</evidence>
<keyword evidence="7" id="KW-0119">Carbohydrate metabolism</keyword>
<evidence type="ECO:0000256" key="14">
    <source>
        <dbReference type="SAM" id="MobiDB-lite"/>
    </source>
</evidence>
<keyword evidence="9" id="KW-0449">Lipoprotein</keyword>
<comment type="subcellular location">
    <subcellularLocation>
        <location evidence="2">Cell membrane</location>
        <topology evidence="2">Lipid-anchor</topology>
        <topology evidence="2">GPI-anchor</topology>
    </subcellularLocation>
</comment>
<evidence type="ECO:0000256" key="2">
    <source>
        <dbReference type="ARBA" id="ARBA00004609"/>
    </source>
</evidence>
<dbReference type="OrthoDB" id="407355at2759"/>
<feature type="region of interest" description="Disordered" evidence="14">
    <location>
        <begin position="396"/>
        <end position="435"/>
    </location>
</feature>
<accession>A0A8E2DQU6</accession>
<evidence type="ECO:0000256" key="4">
    <source>
        <dbReference type="ARBA" id="ARBA00022622"/>
    </source>
</evidence>
<feature type="chain" id="PRO_5034920057" description="chitin deacetylase" evidence="16">
    <location>
        <begin position="25"/>
        <end position="464"/>
    </location>
</feature>
<feature type="transmembrane region" description="Helical" evidence="15">
    <location>
        <begin position="441"/>
        <end position="463"/>
    </location>
</feature>
<dbReference type="EC" id="3.5.1.41" evidence="12"/>
<evidence type="ECO:0000256" key="9">
    <source>
        <dbReference type="ARBA" id="ARBA00023288"/>
    </source>
</evidence>
<comment type="catalytic activity">
    <reaction evidence="13">
        <text>[(1-&gt;4)-N-acetyl-beta-D-glucosaminyl](n) + n H2O = chitosan + n acetate</text>
        <dbReference type="Rhea" id="RHEA:10464"/>
        <dbReference type="Rhea" id="RHEA-COMP:9593"/>
        <dbReference type="Rhea" id="RHEA-COMP:9597"/>
        <dbReference type="ChEBI" id="CHEBI:15377"/>
        <dbReference type="ChEBI" id="CHEBI:17029"/>
        <dbReference type="ChEBI" id="CHEBI:30089"/>
        <dbReference type="ChEBI" id="CHEBI:57704"/>
        <dbReference type="EC" id="3.5.1.41"/>
    </reaction>
    <physiologicalReaction direction="left-to-right" evidence="13">
        <dbReference type="Rhea" id="RHEA:10465"/>
    </physiologicalReaction>
</comment>
<evidence type="ECO:0000256" key="7">
    <source>
        <dbReference type="ARBA" id="ARBA00023277"/>
    </source>
</evidence>
<gene>
    <name evidence="18" type="ORF">OBBRIDRAFT_885015</name>
</gene>
<dbReference type="GO" id="GO:0009272">
    <property type="term" value="P:fungal-type cell wall biogenesis"/>
    <property type="evidence" value="ECO:0007669"/>
    <property type="project" value="UniProtKB-ARBA"/>
</dbReference>
<proteinExistence type="predicted"/>
<keyword evidence="4" id="KW-0325">Glycoprotein</keyword>
<dbReference type="PANTHER" id="PTHR10587">
    <property type="entry name" value="GLYCOSYL TRANSFERASE-RELATED"/>
    <property type="match status" value="1"/>
</dbReference>
<protein>
    <recommendedName>
        <fullName evidence="12">chitin deacetylase</fullName>
        <ecNumber evidence="12">3.5.1.41</ecNumber>
    </recommendedName>
</protein>
<dbReference type="PROSITE" id="PS51677">
    <property type="entry name" value="NODB"/>
    <property type="match status" value="1"/>
</dbReference>
<dbReference type="Pfam" id="PF01522">
    <property type="entry name" value="Polysacc_deac_1"/>
    <property type="match status" value="1"/>
</dbReference>
<keyword evidence="11" id="KW-0624">Polysaccharide degradation</keyword>
<dbReference type="SUPFAM" id="SSF88713">
    <property type="entry name" value="Glycoside hydrolase/deacetylase"/>
    <property type="match status" value="1"/>
</dbReference>
<keyword evidence="6 15" id="KW-0472">Membrane</keyword>
<feature type="region of interest" description="Disordered" evidence="14">
    <location>
        <begin position="104"/>
        <end position="124"/>
    </location>
</feature>
<dbReference type="GO" id="GO:0071555">
    <property type="term" value="P:cell wall organization"/>
    <property type="evidence" value="ECO:0007669"/>
    <property type="project" value="UniProtKB-KW"/>
</dbReference>
<dbReference type="PANTHER" id="PTHR10587:SF135">
    <property type="entry name" value="CHITIN DEACETYLASE 3"/>
    <property type="match status" value="1"/>
</dbReference>
<dbReference type="GO" id="GO:0000272">
    <property type="term" value="P:polysaccharide catabolic process"/>
    <property type="evidence" value="ECO:0007669"/>
    <property type="project" value="UniProtKB-KW"/>
</dbReference>
<evidence type="ECO:0000256" key="13">
    <source>
        <dbReference type="ARBA" id="ARBA00048494"/>
    </source>
</evidence>
<keyword evidence="10" id="KW-0961">Cell wall biogenesis/degradation</keyword>
<evidence type="ECO:0000256" key="6">
    <source>
        <dbReference type="ARBA" id="ARBA00023136"/>
    </source>
</evidence>
<dbReference type="GO" id="GO:0004099">
    <property type="term" value="F:chitin deacetylase activity"/>
    <property type="evidence" value="ECO:0007669"/>
    <property type="project" value="UniProtKB-EC"/>
</dbReference>
<organism evidence="18 19">
    <name type="scientific">Obba rivulosa</name>
    <dbReference type="NCBI Taxonomy" id="1052685"/>
    <lineage>
        <taxon>Eukaryota</taxon>
        <taxon>Fungi</taxon>
        <taxon>Dikarya</taxon>
        <taxon>Basidiomycota</taxon>
        <taxon>Agaricomycotina</taxon>
        <taxon>Agaricomycetes</taxon>
        <taxon>Polyporales</taxon>
        <taxon>Gelatoporiaceae</taxon>
        <taxon>Obba</taxon>
    </lineage>
</organism>
<keyword evidence="19" id="KW-1185">Reference proteome</keyword>
<reference evidence="18 19" key="1">
    <citation type="submission" date="2016-07" db="EMBL/GenBank/DDBJ databases">
        <title>Draft genome of the white-rot fungus Obba rivulosa 3A-2.</title>
        <authorList>
            <consortium name="DOE Joint Genome Institute"/>
            <person name="Miettinen O."/>
            <person name="Riley R."/>
            <person name="Acob R."/>
            <person name="Barry K."/>
            <person name="Cullen D."/>
            <person name="De Vries R."/>
            <person name="Hainaut M."/>
            <person name="Hatakka A."/>
            <person name="Henrissat B."/>
            <person name="Hilden K."/>
            <person name="Kuo R."/>
            <person name="Labutti K."/>
            <person name="Lipzen A."/>
            <person name="Makela M.R."/>
            <person name="Sandor L."/>
            <person name="Spatafora J.W."/>
            <person name="Grigoriev I.V."/>
            <person name="Hibbett D.S."/>
        </authorList>
    </citation>
    <scope>NUCLEOTIDE SEQUENCE [LARGE SCALE GENOMIC DNA]</scope>
    <source>
        <strain evidence="18 19">3A-2</strain>
    </source>
</reference>
<keyword evidence="4" id="KW-0336">GPI-anchor</keyword>
<name>A0A8E2DQU6_9APHY</name>
<feature type="region of interest" description="Disordered" evidence="14">
    <location>
        <begin position="348"/>
        <end position="375"/>
    </location>
</feature>
<feature type="signal peptide" evidence="16">
    <location>
        <begin position="1"/>
        <end position="24"/>
    </location>
</feature>
<dbReference type="Gene3D" id="3.20.20.370">
    <property type="entry name" value="Glycoside hydrolase/deacetylase"/>
    <property type="match status" value="1"/>
</dbReference>
<dbReference type="InterPro" id="IPR002509">
    <property type="entry name" value="NODB_dom"/>
</dbReference>
<evidence type="ECO:0000256" key="1">
    <source>
        <dbReference type="ARBA" id="ARBA00001941"/>
    </source>
</evidence>
<keyword evidence="15" id="KW-0812">Transmembrane</keyword>
<dbReference type="Proteomes" id="UP000250043">
    <property type="component" value="Unassembled WGS sequence"/>
</dbReference>
<dbReference type="InterPro" id="IPR050248">
    <property type="entry name" value="Polysacc_deacetylase_ArnD"/>
</dbReference>
<dbReference type="GO" id="GO:0006032">
    <property type="term" value="P:chitin catabolic process"/>
    <property type="evidence" value="ECO:0007669"/>
    <property type="project" value="UniProtKB-KW"/>
</dbReference>
<evidence type="ECO:0000256" key="10">
    <source>
        <dbReference type="ARBA" id="ARBA00023316"/>
    </source>
</evidence>
<keyword evidence="8" id="KW-0170">Cobalt</keyword>
<evidence type="ECO:0000256" key="11">
    <source>
        <dbReference type="ARBA" id="ARBA00023326"/>
    </source>
</evidence>
<feature type="compositionally biased region" description="Polar residues" evidence="14">
    <location>
        <begin position="396"/>
        <end position="407"/>
    </location>
</feature>
<evidence type="ECO:0000256" key="16">
    <source>
        <dbReference type="SAM" id="SignalP"/>
    </source>
</evidence>
<dbReference type="AlphaFoldDB" id="A0A8E2DQU6"/>
<dbReference type="GO" id="GO:0005886">
    <property type="term" value="C:plasma membrane"/>
    <property type="evidence" value="ECO:0007669"/>
    <property type="project" value="UniProtKB-SubCell"/>
</dbReference>
<dbReference type="GO" id="GO:0098552">
    <property type="term" value="C:side of membrane"/>
    <property type="evidence" value="ECO:0007669"/>
    <property type="project" value="UniProtKB-KW"/>
</dbReference>
<keyword evidence="3" id="KW-1003">Cell membrane</keyword>
<keyword evidence="16" id="KW-0732">Signal</keyword>
<evidence type="ECO:0000259" key="17">
    <source>
        <dbReference type="PROSITE" id="PS51677"/>
    </source>
</evidence>
<evidence type="ECO:0000256" key="3">
    <source>
        <dbReference type="ARBA" id="ARBA00022475"/>
    </source>
</evidence>
<dbReference type="EMBL" id="KV722347">
    <property type="protein sequence ID" value="OCH94080.1"/>
    <property type="molecule type" value="Genomic_DNA"/>
</dbReference>
<evidence type="ECO:0000313" key="19">
    <source>
        <dbReference type="Proteomes" id="UP000250043"/>
    </source>
</evidence>
<keyword evidence="5" id="KW-0146">Chitin degradation</keyword>
<feature type="compositionally biased region" description="Low complexity" evidence="14">
    <location>
        <begin position="418"/>
        <end position="427"/>
    </location>
</feature>
<sequence length="464" mass="48775">MVSLTLSFVFTAASLSLLCTTSAARSVHSETFNKRLAGNWYHSDDHPAYSLFRRQEQTDGVTYPAVGTDAWSAGYPPSSPDPDDLPQAWVDALNAAVSAGNIPDIPQSTMGSDGEPAYPGGLSPTSSQVCSSTYQCRTPGDIWDAPDGVFGASFDDGPLPTSPKLYTFLHDNKVHATHFMIGVNILENPDVFSQAFDTNGDDIAVHTWTHPYMTTLSNLEVVGELGWTMQLIHNSTGGRLPRYWRPPYGDSDTRVGAIAREVFGLTTIVWNQDTDDWSLTTGGTTPSKVHSAMSKWLSGPKSPGLIILEHELSDMSVQAFIDAYPLIGQHGWKFVSVAEVSGDGAYQNVDSDGSVNEVPSPVLGESASDEDASSASSSAGVAAISVSSNATDVMTATGASSTGDLTRTSNGNGGGEGASSTATGSGTPKLQDTQTGGARRLFAMPAWPTSLFSAIAVFGAAILA</sequence>